<evidence type="ECO:0000313" key="10">
    <source>
        <dbReference type="Proteomes" id="UP000015104"/>
    </source>
</evidence>
<keyword evidence="10" id="KW-1185">Reference proteome</keyword>
<dbReference type="EMBL" id="CAEY01000349">
    <property type="status" value="NOT_ANNOTATED_CDS"/>
    <property type="molecule type" value="Genomic_DNA"/>
</dbReference>
<evidence type="ECO:0000256" key="4">
    <source>
        <dbReference type="ARBA" id="ARBA00022840"/>
    </source>
</evidence>
<gene>
    <name evidence="9" type="primary">107366221</name>
</gene>
<keyword evidence="5" id="KW-0496">Mitochondrion</keyword>
<feature type="transmembrane region" description="Helical" evidence="7">
    <location>
        <begin position="12"/>
        <end position="33"/>
    </location>
</feature>
<dbReference type="Proteomes" id="UP000015104">
    <property type="component" value="Unassembled WGS sequence"/>
</dbReference>
<dbReference type="Gene3D" id="1.10.8.60">
    <property type="match status" value="1"/>
</dbReference>
<reference evidence="9" key="2">
    <citation type="submission" date="2015-06" db="UniProtKB">
        <authorList>
            <consortium name="EnsemblMetazoa"/>
        </authorList>
    </citation>
    <scope>IDENTIFICATION</scope>
</reference>
<comment type="subcellular location">
    <subcellularLocation>
        <location evidence="1">Mitochondrion outer membrane</location>
        <topology evidence="1">Single-pass membrane protein</topology>
    </subcellularLocation>
</comment>
<dbReference type="GO" id="GO:0016887">
    <property type="term" value="F:ATP hydrolysis activity"/>
    <property type="evidence" value="ECO:0007669"/>
    <property type="project" value="InterPro"/>
</dbReference>
<dbReference type="OMA" id="CRNAAMR"/>
<dbReference type="Gene3D" id="3.40.50.300">
    <property type="entry name" value="P-loop containing nucleotide triphosphate hydrolases"/>
    <property type="match status" value="1"/>
</dbReference>
<keyword evidence="7" id="KW-0472">Membrane</keyword>
<keyword evidence="2 6" id="KW-0547">Nucleotide-binding</keyword>
<dbReference type="OrthoDB" id="10254455at2759"/>
<reference evidence="10" key="1">
    <citation type="submission" date="2011-08" db="EMBL/GenBank/DDBJ databases">
        <authorList>
            <person name="Rombauts S."/>
        </authorList>
    </citation>
    <scope>NUCLEOTIDE SEQUENCE</scope>
    <source>
        <strain evidence="10">London</strain>
    </source>
</reference>
<dbReference type="eggNOG" id="KOG0737">
    <property type="taxonomic scope" value="Eukaryota"/>
</dbReference>
<evidence type="ECO:0000256" key="5">
    <source>
        <dbReference type="ARBA" id="ARBA00023128"/>
    </source>
</evidence>
<dbReference type="InterPro" id="IPR003593">
    <property type="entry name" value="AAA+_ATPase"/>
</dbReference>
<dbReference type="InterPro" id="IPR003960">
    <property type="entry name" value="ATPase_AAA_CS"/>
</dbReference>
<dbReference type="PROSITE" id="PS00674">
    <property type="entry name" value="AAA"/>
    <property type="match status" value="1"/>
</dbReference>
<name>T1KQC9_TETUR</name>
<dbReference type="GO" id="GO:0140570">
    <property type="term" value="P:extraction of mislocalized protein from mitochondrial outer membrane"/>
    <property type="evidence" value="ECO:0007669"/>
    <property type="project" value="TreeGrafter"/>
</dbReference>
<dbReference type="InterPro" id="IPR041569">
    <property type="entry name" value="AAA_lid_3"/>
</dbReference>
<evidence type="ECO:0000256" key="3">
    <source>
        <dbReference type="ARBA" id="ARBA00022787"/>
    </source>
</evidence>
<evidence type="ECO:0000313" key="9">
    <source>
        <dbReference type="EnsemblMetazoa" id="tetur17g03680.1"/>
    </source>
</evidence>
<dbReference type="AlphaFoldDB" id="T1KQC9"/>
<dbReference type="InterPro" id="IPR051701">
    <property type="entry name" value="Mito_OM_Translocase_MSP1"/>
</dbReference>
<comment type="similarity">
    <text evidence="6">Belongs to the AAA ATPase family.</text>
</comment>
<dbReference type="SUPFAM" id="SSF52540">
    <property type="entry name" value="P-loop containing nucleoside triphosphate hydrolases"/>
    <property type="match status" value="1"/>
</dbReference>
<dbReference type="PANTHER" id="PTHR45644:SF3">
    <property type="entry name" value="FI08533P-RELATED"/>
    <property type="match status" value="1"/>
</dbReference>
<accession>T1KQC9</accession>
<evidence type="ECO:0000256" key="2">
    <source>
        <dbReference type="ARBA" id="ARBA00022741"/>
    </source>
</evidence>
<dbReference type="Pfam" id="PF17862">
    <property type="entry name" value="AAA_lid_3"/>
    <property type="match status" value="1"/>
</dbReference>
<dbReference type="KEGG" id="tut:107366221"/>
<proteinExistence type="inferred from homology"/>
<evidence type="ECO:0000256" key="6">
    <source>
        <dbReference type="RuleBase" id="RU003651"/>
    </source>
</evidence>
<protein>
    <recommendedName>
        <fullName evidence="8">AAA+ ATPase domain-containing protein</fullName>
    </recommendedName>
</protein>
<feature type="domain" description="AAA+ ATPase" evidence="8">
    <location>
        <begin position="121"/>
        <end position="257"/>
    </location>
</feature>
<dbReference type="Pfam" id="PF00004">
    <property type="entry name" value="AAA"/>
    <property type="match status" value="1"/>
</dbReference>
<dbReference type="GO" id="GO:0005741">
    <property type="term" value="C:mitochondrial outer membrane"/>
    <property type="evidence" value="ECO:0007669"/>
    <property type="project" value="UniProtKB-SubCell"/>
</dbReference>
<dbReference type="GO" id="GO:0005524">
    <property type="term" value="F:ATP binding"/>
    <property type="evidence" value="ECO:0007669"/>
    <property type="project" value="UniProtKB-KW"/>
</dbReference>
<keyword evidence="4 6" id="KW-0067">ATP-binding</keyword>
<dbReference type="FunFam" id="3.40.50.300:FF:000538">
    <property type="entry name" value="ATPase family AAA domain-containing protein 1"/>
    <property type="match status" value="1"/>
</dbReference>
<keyword evidence="7" id="KW-0812">Transmembrane</keyword>
<keyword evidence="7" id="KW-1133">Transmembrane helix</keyword>
<dbReference type="InterPro" id="IPR027417">
    <property type="entry name" value="P-loop_NTPase"/>
</dbReference>
<organism evidence="9 10">
    <name type="scientific">Tetranychus urticae</name>
    <name type="common">Two-spotted spider mite</name>
    <dbReference type="NCBI Taxonomy" id="32264"/>
    <lineage>
        <taxon>Eukaryota</taxon>
        <taxon>Metazoa</taxon>
        <taxon>Ecdysozoa</taxon>
        <taxon>Arthropoda</taxon>
        <taxon>Chelicerata</taxon>
        <taxon>Arachnida</taxon>
        <taxon>Acari</taxon>
        <taxon>Acariformes</taxon>
        <taxon>Trombidiformes</taxon>
        <taxon>Prostigmata</taxon>
        <taxon>Eleutherengona</taxon>
        <taxon>Raphignathae</taxon>
        <taxon>Tetranychoidea</taxon>
        <taxon>Tetranychidae</taxon>
        <taxon>Tetranychus</taxon>
    </lineage>
</organism>
<dbReference type="InterPro" id="IPR003959">
    <property type="entry name" value="ATPase_AAA_core"/>
</dbReference>
<dbReference type="STRING" id="32264.T1KQC9"/>
<dbReference type="EnsemblMetazoa" id="tetur17g03680.1">
    <property type="protein sequence ID" value="tetur17g03680.1"/>
    <property type="gene ID" value="tetur17g03680"/>
</dbReference>
<dbReference type="HOGENOM" id="CLU_000688_21_14_1"/>
<dbReference type="SMART" id="SM00382">
    <property type="entry name" value="AAA"/>
    <property type="match status" value="1"/>
</dbReference>
<dbReference type="PANTHER" id="PTHR45644">
    <property type="entry name" value="AAA ATPASE, PUTATIVE (AFU_ORTHOLOGUE AFUA_2G12920)-RELATED-RELATED"/>
    <property type="match status" value="1"/>
</dbReference>
<sequence>MDPNPSLRPELIALLIRAAVVGAMTYAGIKLVVNIMDPTTSQKKKAKTKAMEILRNLGIASKGDDLNEYEYIIASDLLNPKDIDVTFSDIAGLDNIIEELNLQVILPLTFPEYFESNLRQPPRGVLFHGPPGCGKTMLAKAIAKEANVRFMNLSVSALTDKWYGESQKLAQAVFTLALKIQPCIIFIDEIDSFLRSRDSHDHEATAMMKAQFMTLWEGILSSKKSQIVLIGATNRPQDVDKAVLRRMPCMFQIDLPKETERKQILELILKNEHLEADVDLDEIASLTPGYSGSDLKDLCRRAAMKSLKELNESLFSMSKETTSNSTDEQQSFNIQSSLSFSAKQILSRARTSGSRAPELRSMTMDDFIHAVNSIDNSRTGIKPNRSRIPLD</sequence>
<evidence type="ECO:0000259" key="8">
    <source>
        <dbReference type="SMART" id="SM00382"/>
    </source>
</evidence>
<keyword evidence="3" id="KW-1000">Mitochondrion outer membrane</keyword>
<evidence type="ECO:0000256" key="7">
    <source>
        <dbReference type="SAM" id="Phobius"/>
    </source>
</evidence>
<evidence type="ECO:0000256" key="1">
    <source>
        <dbReference type="ARBA" id="ARBA00004572"/>
    </source>
</evidence>